<dbReference type="OrthoDB" id="9800872at2"/>
<geneLocation type="plasmid" evidence="3">
    <name>prb29</name>
</geneLocation>
<name>A0A2S2C7I1_9NOCA</name>
<feature type="domain" description="Rhodanese" evidence="1">
    <location>
        <begin position="75"/>
        <end position="141"/>
    </location>
</feature>
<evidence type="ECO:0000259" key="1">
    <source>
        <dbReference type="PROSITE" id="PS50206"/>
    </source>
</evidence>
<dbReference type="PROSITE" id="PS50206">
    <property type="entry name" value="RHODANESE_3"/>
    <property type="match status" value="1"/>
</dbReference>
<dbReference type="InterPro" id="IPR036873">
    <property type="entry name" value="Rhodanese-like_dom_sf"/>
</dbReference>
<dbReference type="PANTHER" id="PTHR43031">
    <property type="entry name" value="FAD-DEPENDENT OXIDOREDUCTASE"/>
    <property type="match status" value="1"/>
</dbReference>
<proteinExistence type="predicted"/>
<evidence type="ECO:0000313" key="2">
    <source>
        <dbReference type="EMBL" id="AWK76840.1"/>
    </source>
</evidence>
<dbReference type="AlphaFoldDB" id="A0A2S2C7I1"/>
<dbReference type="Proteomes" id="UP000245711">
    <property type="component" value="Plasmid pRB29"/>
</dbReference>
<dbReference type="CDD" id="cd00158">
    <property type="entry name" value="RHOD"/>
    <property type="match status" value="1"/>
</dbReference>
<keyword evidence="3" id="KW-1185">Reference proteome</keyword>
<dbReference type="InterPro" id="IPR050229">
    <property type="entry name" value="GlpE_sulfurtransferase"/>
</dbReference>
<dbReference type="Gene3D" id="3.40.250.10">
    <property type="entry name" value="Rhodanese-like domain"/>
    <property type="match status" value="1"/>
</dbReference>
<keyword evidence="2" id="KW-0614">Plasmid</keyword>
<evidence type="ECO:0000313" key="3">
    <source>
        <dbReference type="Proteomes" id="UP000245711"/>
    </source>
</evidence>
<dbReference type="InterPro" id="IPR001763">
    <property type="entry name" value="Rhodanese-like_dom"/>
</dbReference>
<dbReference type="Pfam" id="PF00581">
    <property type="entry name" value="Rhodanese"/>
    <property type="match status" value="1"/>
</dbReference>
<dbReference type="EMBL" id="CP021356">
    <property type="protein sequence ID" value="AWK76840.1"/>
    <property type="molecule type" value="Genomic_DNA"/>
</dbReference>
<reference evidence="2 3" key="1">
    <citation type="submission" date="2017-05" db="EMBL/GenBank/DDBJ databases">
        <title>Isolation of Rhodococcus sp. S2-17 biodegrading of BP-3.</title>
        <authorList>
            <person name="Lee Y."/>
            <person name="Kim K.H."/>
            <person name="Chun B.H."/>
            <person name="Jung H.S."/>
            <person name="Jeon C.O."/>
        </authorList>
    </citation>
    <scope>NUCLEOTIDE SEQUENCE [LARGE SCALE GENOMIC DNA]</scope>
    <source>
        <strain evidence="2 3">S2-17</strain>
        <plasmid evidence="3">prb29</plasmid>
    </source>
</reference>
<organism evidence="2 3">
    <name type="scientific">Rhodococcus oxybenzonivorans</name>
    <dbReference type="NCBI Taxonomy" id="1990687"/>
    <lineage>
        <taxon>Bacteria</taxon>
        <taxon>Bacillati</taxon>
        <taxon>Actinomycetota</taxon>
        <taxon>Actinomycetes</taxon>
        <taxon>Mycobacteriales</taxon>
        <taxon>Nocardiaceae</taxon>
        <taxon>Rhodococcus</taxon>
    </lineage>
</organism>
<dbReference type="PANTHER" id="PTHR43031:SF1">
    <property type="entry name" value="PYRIDINE NUCLEOTIDE-DISULPHIDE OXIDOREDUCTASE"/>
    <property type="match status" value="1"/>
</dbReference>
<dbReference type="SUPFAM" id="SSF52821">
    <property type="entry name" value="Rhodanese/Cell cycle control phosphatase"/>
    <property type="match status" value="1"/>
</dbReference>
<dbReference type="KEGG" id="roz:CBI38_36190"/>
<accession>A0A2S2C7I1</accession>
<dbReference type="SMART" id="SM00450">
    <property type="entry name" value="RHOD"/>
    <property type="match status" value="1"/>
</dbReference>
<sequence>MLPIDVGASFVTLLIMVLLVVVGCGSEPPTGATADQGPAVRQVGVSEFADAVAAADVFVINVHTPDEGSIAGTDVWIPFDQLSQRATELPNDRSTPIAIYCMTGRMSAVAAGTLTSTGYSNLIELSGGMKAWTAAGRALQPPGS</sequence>
<gene>
    <name evidence="2" type="ORF">CBI38_36190</name>
</gene>
<protein>
    <recommendedName>
        <fullName evidence="1">Rhodanese domain-containing protein</fullName>
    </recommendedName>
</protein>